<dbReference type="InterPro" id="IPR000253">
    <property type="entry name" value="FHA_dom"/>
</dbReference>
<comment type="caution">
    <text evidence="3">The sequence shown here is derived from an EMBL/GenBank/DDBJ whole genome shotgun (WGS) entry which is preliminary data.</text>
</comment>
<keyword evidence="1" id="KW-1133">Transmembrane helix</keyword>
<accession>A0A7X3CQG6</accession>
<feature type="domain" description="FHA" evidence="2">
    <location>
        <begin position="477"/>
        <end position="527"/>
    </location>
</feature>
<gene>
    <name evidence="3" type="ORF">GNP93_02925</name>
</gene>
<sequence>MNLTQSIYGLQVDYKKQQGHFMTLTAPEGLKQEELSEFQLRMVSANRIPKLLELQVEAKDARLTLFYNITGKRMLTQGLRIEPLSLKQYYGLLLQIVEVLDDSGVYMLQPGRYLLKEDFIFYGFGLDDLYLTYVPKEHLDGKASVSTDLQHLASRWIHRVVELQGNGFQEVMRYLQEETFNLPELKRLLLRQLEHPPGSAAAAGPSAVIQEMMEAGASSAVRPDLVPPAPPLFKETPWGDEAVIPVPDKSEKQPFEPLKKRLFLLLGAVLVLCFVWKLYAENPNEQKLYLSAGSTVFLGAALLWGYRRMGRERGYERPGSIELGSAGVLAPKAEEEAARHAFLSRAGLVEELYTPVDDRSTLAEPDGYAVRAQAWDKAGDNPIWSSAWNKNEAGDYALQSSSARNEAGHVAAGPSLWQHSSVHSELSGRTTLLLPSDATVLLGPPQAGIHVKMPYLEVSRSGSGGSLERIDLSKPSFVIGRQGAEADWVIEEAGVSRLHAEFVKEPDGYAVKDLGSRNGTWLNGELLVPYQTHPLREGDIVKIISTEIIYKI</sequence>
<keyword evidence="1" id="KW-0472">Membrane</keyword>
<proteinExistence type="predicted"/>
<dbReference type="InterPro" id="IPR045962">
    <property type="entry name" value="DUF6382"/>
</dbReference>
<dbReference type="Proteomes" id="UP000450917">
    <property type="component" value="Unassembled WGS sequence"/>
</dbReference>
<evidence type="ECO:0000259" key="2">
    <source>
        <dbReference type="PROSITE" id="PS50006"/>
    </source>
</evidence>
<dbReference type="EMBL" id="WNZX01000002">
    <property type="protein sequence ID" value="MUG69625.1"/>
    <property type="molecule type" value="Genomic_DNA"/>
</dbReference>
<keyword evidence="4" id="KW-1185">Reference proteome</keyword>
<dbReference type="InterPro" id="IPR050923">
    <property type="entry name" value="Cell_Proc_Reg/RNA_Proc"/>
</dbReference>
<evidence type="ECO:0000313" key="3">
    <source>
        <dbReference type="EMBL" id="MUG69625.1"/>
    </source>
</evidence>
<reference evidence="3 4" key="1">
    <citation type="submission" date="2019-11" db="EMBL/GenBank/DDBJ databases">
        <title>Draft genome sequences of five Paenibacillus species of dairy origin.</title>
        <authorList>
            <person name="Olajide A.M."/>
            <person name="Chen S."/>
            <person name="Lapointe G."/>
        </authorList>
    </citation>
    <scope>NUCLEOTIDE SEQUENCE [LARGE SCALE GENOMIC DNA]</scope>
    <source>
        <strain evidence="3 4">2CS3</strain>
    </source>
</reference>
<organism evidence="3 4">
    <name type="scientific">Paenibacillus validus</name>
    <dbReference type="NCBI Taxonomy" id="44253"/>
    <lineage>
        <taxon>Bacteria</taxon>
        <taxon>Bacillati</taxon>
        <taxon>Bacillota</taxon>
        <taxon>Bacilli</taxon>
        <taxon>Bacillales</taxon>
        <taxon>Paenibacillaceae</taxon>
        <taxon>Paenibacillus</taxon>
    </lineage>
</organism>
<name>A0A7X3CQG6_9BACL</name>
<protein>
    <submittedName>
        <fullName evidence="3">FHA domain-containing protein</fullName>
    </submittedName>
</protein>
<evidence type="ECO:0000313" key="4">
    <source>
        <dbReference type="Proteomes" id="UP000450917"/>
    </source>
</evidence>
<dbReference type="SUPFAM" id="SSF49879">
    <property type="entry name" value="SMAD/FHA domain"/>
    <property type="match status" value="1"/>
</dbReference>
<keyword evidence="1" id="KW-0812">Transmembrane</keyword>
<dbReference type="CDD" id="cd00060">
    <property type="entry name" value="FHA"/>
    <property type="match status" value="1"/>
</dbReference>
<evidence type="ECO:0000256" key="1">
    <source>
        <dbReference type="SAM" id="Phobius"/>
    </source>
</evidence>
<dbReference type="PANTHER" id="PTHR23308">
    <property type="entry name" value="NUCLEAR INHIBITOR OF PROTEIN PHOSPHATASE-1"/>
    <property type="match status" value="1"/>
</dbReference>
<feature type="transmembrane region" description="Helical" evidence="1">
    <location>
        <begin position="262"/>
        <end position="280"/>
    </location>
</feature>
<dbReference type="PROSITE" id="PS50006">
    <property type="entry name" value="FHA_DOMAIN"/>
    <property type="match status" value="1"/>
</dbReference>
<dbReference type="InterPro" id="IPR008984">
    <property type="entry name" value="SMAD_FHA_dom_sf"/>
</dbReference>
<dbReference type="AlphaFoldDB" id="A0A7X3CQG6"/>
<feature type="transmembrane region" description="Helical" evidence="1">
    <location>
        <begin position="286"/>
        <end position="306"/>
    </location>
</feature>
<dbReference type="Pfam" id="PF19909">
    <property type="entry name" value="DUF6382"/>
    <property type="match status" value="1"/>
</dbReference>
<dbReference type="Gene3D" id="2.60.200.20">
    <property type="match status" value="1"/>
</dbReference>
<dbReference type="SMART" id="SM00240">
    <property type="entry name" value="FHA"/>
    <property type="match status" value="1"/>
</dbReference>
<dbReference type="Pfam" id="PF00498">
    <property type="entry name" value="FHA"/>
    <property type="match status" value="1"/>
</dbReference>